<dbReference type="EMBL" id="CP046123">
    <property type="protein sequence ID" value="QGN30463.1"/>
    <property type="molecule type" value="Genomic_DNA"/>
</dbReference>
<evidence type="ECO:0000313" key="1">
    <source>
        <dbReference type="EMBL" id="QGN30463.1"/>
    </source>
</evidence>
<reference evidence="1 2" key="1">
    <citation type="submission" date="2019-11" db="EMBL/GenBank/DDBJ databases">
        <title>Detection and genome characteristic of a blood enterococcus casselifavus isolate from Zhengzhou,china.</title>
        <authorList>
            <person name="Wen P."/>
        </authorList>
    </citation>
    <scope>NUCLEOTIDE SEQUENCE [LARGE SCALE GENOMIC DNA]</scope>
    <source>
        <strain evidence="1 2">EC291</strain>
    </source>
</reference>
<dbReference type="AlphaFoldDB" id="A0ABD6Z6F0"/>
<protein>
    <submittedName>
        <fullName evidence="1">Uncharacterized protein</fullName>
    </submittedName>
</protein>
<dbReference type="Proteomes" id="UP000422837">
    <property type="component" value="Chromosome"/>
</dbReference>
<gene>
    <name evidence="1" type="ORF">GFU50_13510</name>
</gene>
<sequence>MSTNYQNISPIQNLFFSPIKNGAFKTLIQQQWNRFSNCWIKRKASKVFSPLLAAGML</sequence>
<name>A0ABD6Z6F0_ENTCA</name>
<organism evidence="1 2">
    <name type="scientific">Enterococcus casseliflavus</name>
    <name type="common">Enterococcus flavescens</name>
    <dbReference type="NCBI Taxonomy" id="37734"/>
    <lineage>
        <taxon>Bacteria</taxon>
        <taxon>Bacillati</taxon>
        <taxon>Bacillota</taxon>
        <taxon>Bacilli</taxon>
        <taxon>Lactobacillales</taxon>
        <taxon>Enterococcaceae</taxon>
        <taxon>Enterococcus</taxon>
    </lineage>
</organism>
<proteinExistence type="predicted"/>
<dbReference type="RefSeq" id="WP_154694595.1">
    <property type="nucleotide sequence ID" value="NZ_CP046123.1"/>
</dbReference>
<evidence type="ECO:0000313" key="2">
    <source>
        <dbReference type="Proteomes" id="UP000422837"/>
    </source>
</evidence>
<accession>A0ABD6Z6F0</accession>